<dbReference type="AlphaFoldDB" id="A0A132P0Z3"/>
<dbReference type="Gene3D" id="2.60.40.2850">
    <property type="match status" value="1"/>
</dbReference>
<name>A0A132P0Z3_ENTFC</name>
<sequence>MKKFLCLSALMGVLLTSGGIASATEALNLDVPEDHTAIYGGGMEATEEGFSSSKLRYAAGGGDFNCGVNGFKVYANYYHARAKHSATAKNGRGGQVRSVQKAGVRAYATCNATLTGNTGWWNVY</sequence>
<evidence type="ECO:0000313" key="3">
    <source>
        <dbReference type="Proteomes" id="UP000070452"/>
    </source>
</evidence>
<dbReference type="Pfam" id="PF09683">
    <property type="entry name" value="Lactococcin_972"/>
    <property type="match status" value="1"/>
</dbReference>
<feature type="chain" id="PRO_5015050165" evidence="1">
    <location>
        <begin position="24"/>
        <end position="124"/>
    </location>
</feature>
<dbReference type="PATRIC" id="fig|1352.1358.peg.3049"/>
<reference evidence="2 3" key="1">
    <citation type="submission" date="2016-01" db="EMBL/GenBank/DDBJ databases">
        <title>Molecular Mechanisms for transfer of large genomic segments between Enterococcus faecium strains.</title>
        <authorList>
            <person name="Garcia-Solache M.A."/>
            <person name="Lebreton F."/>
            <person name="Mclaughlin R.E."/>
            <person name="Whiteaker J.D."/>
            <person name="Gilmore M.S."/>
            <person name="Rice L.B."/>
        </authorList>
    </citation>
    <scope>NUCLEOTIDE SEQUENCE [LARGE SCALE GENOMIC DNA]</scope>
    <source>
        <strain evidence="2 3">D344RRF x C68</strain>
    </source>
</reference>
<dbReference type="EMBL" id="LRHK01000011">
    <property type="protein sequence ID" value="KWX16000.1"/>
    <property type="molecule type" value="Genomic_DNA"/>
</dbReference>
<feature type="signal peptide" evidence="1">
    <location>
        <begin position="1"/>
        <end position="23"/>
    </location>
</feature>
<evidence type="ECO:0000313" key="2">
    <source>
        <dbReference type="EMBL" id="KWX16000.1"/>
    </source>
</evidence>
<organism evidence="2 3">
    <name type="scientific">Enterococcus faecium</name>
    <name type="common">Streptococcus faecium</name>
    <dbReference type="NCBI Taxonomy" id="1352"/>
    <lineage>
        <taxon>Bacteria</taxon>
        <taxon>Bacillati</taxon>
        <taxon>Bacillota</taxon>
        <taxon>Bacilli</taxon>
        <taxon>Lactobacillales</taxon>
        <taxon>Enterococcaceae</taxon>
        <taxon>Enterococcus</taxon>
    </lineage>
</organism>
<dbReference type="Proteomes" id="UP000070452">
    <property type="component" value="Unassembled WGS sequence"/>
</dbReference>
<protein>
    <submittedName>
        <fullName evidence="2">Bacteriocin biosynthesis protein</fullName>
    </submittedName>
</protein>
<dbReference type="RefSeq" id="WP_002305242.1">
    <property type="nucleotide sequence ID" value="NZ_CAMRQD010000101.1"/>
</dbReference>
<gene>
    <name evidence="2" type="ORF">AWT83_17410</name>
</gene>
<dbReference type="InterPro" id="IPR006540">
    <property type="entry name" value="Lactococcin_972"/>
</dbReference>
<dbReference type="NCBIfam" id="TIGR01653">
    <property type="entry name" value="lactococcin_972"/>
    <property type="match status" value="1"/>
</dbReference>
<accession>A0A132P0Z3</accession>
<keyword evidence="1" id="KW-0732">Signal</keyword>
<proteinExistence type="predicted"/>
<comment type="caution">
    <text evidence="2">The sequence shown here is derived from an EMBL/GenBank/DDBJ whole genome shotgun (WGS) entry which is preliminary data.</text>
</comment>
<evidence type="ECO:0000256" key="1">
    <source>
        <dbReference type="SAM" id="SignalP"/>
    </source>
</evidence>